<dbReference type="GeneID" id="5055089"/>
<evidence type="ECO:0000313" key="1">
    <source>
        <dbReference type="EMBL" id="NYR14785.1"/>
    </source>
</evidence>
<sequence length="224" mass="25074">MRALRISPAEIVLLRGLFEESALTECGDVKECDEIMEALKSGKPHQRLAPLLINIQTIREAEVIGEGVLAETLRAALLEAGVKLGGGVRIYALDVWRPSWFRRIDEEAKRLGFRYMPVFLALDLVVVGPLYEPGDPGYLCLEQQLTASTGWLFRAVRDYADREELSSNPLYLKFLAYLTALIVKRGVEELRGRAVLVDFQSFFIDVARVYSTPLCNPEEVASGL</sequence>
<dbReference type="Proteomes" id="UP000554766">
    <property type="component" value="Unassembled WGS sequence"/>
</dbReference>
<evidence type="ECO:0000313" key="2">
    <source>
        <dbReference type="Proteomes" id="UP000554766"/>
    </source>
</evidence>
<comment type="caution">
    <text evidence="1">The sequence shown here is derived from an EMBL/GenBank/DDBJ whole genome shotgun (WGS) entry which is preliminary data.</text>
</comment>
<organism evidence="1 2">
    <name type="scientific">Pyrobaculum arsenaticum</name>
    <dbReference type="NCBI Taxonomy" id="121277"/>
    <lineage>
        <taxon>Archaea</taxon>
        <taxon>Thermoproteota</taxon>
        <taxon>Thermoprotei</taxon>
        <taxon>Thermoproteales</taxon>
        <taxon>Thermoproteaceae</taxon>
        <taxon>Pyrobaculum</taxon>
    </lineage>
</organism>
<accession>A0A7L4P6P4</accession>
<gene>
    <name evidence="1" type="ORF">HC235_02160</name>
</gene>
<dbReference type="RefSeq" id="WP_011900185.1">
    <property type="nucleotide sequence ID" value="NZ_JAAVJF010000001.1"/>
</dbReference>
<reference evidence="1 2" key="1">
    <citation type="journal article" date="2020" name="Nat. Commun.">
        <title>The structures of two archaeal type IV pili illuminate evolutionary relationships.</title>
        <authorList>
            <person name="Wang F."/>
            <person name="Baquero D.P."/>
            <person name="Su Z."/>
            <person name="Beltran L.C."/>
            <person name="Prangishvili D."/>
            <person name="Krupovic M."/>
            <person name="Egelman E.H."/>
        </authorList>
    </citation>
    <scope>NUCLEOTIDE SEQUENCE [LARGE SCALE GENOMIC DNA]</scope>
    <source>
        <strain evidence="1 2">2GA</strain>
    </source>
</reference>
<dbReference type="AlphaFoldDB" id="A0A7L4P6P4"/>
<keyword evidence="2" id="KW-1185">Reference proteome</keyword>
<dbReference type="Gene3D" id="3.40.50.720">
    <property type="entry name" value="NAD(P)-binding Rossmann-like Domain"/>
    <property type="match status" value="1"/>
</dbReference>
<proteinExistence type="predicted"/>
<name>A0A7L4P6P4_9CREN</name>
<dbReference type="EMBL" id="JAAVJF010000001">
    <property type="protein sequence ID" value="NYR14785.1"/>
    <property type="molecule type" value="Genomic_DNA"/>
</dbReference>
<protein>
    <submittedName>
        <fullName evidence="1">Uncharacterized protein</fullName>
    </submittedName>
</protein>